<feature type="non-terminal residue" evidence="2">
    <location>
        <position position="147"/>
    </location>
</feature>
<evidence type="ECO:0000313" key="3">
    <source>
        <dbReference type="Proteomes" id="UP001178507"/>
    </source>
</evidence>
<dbReference type="AlphaFoldDB" id="A0AA36II73"/>
<feature type="transmembrane region" description="Helical" evidence="1">
    <location>
        <begin position="56"/>
        <end position="75"/>
    </location>
</feature>
<keyword evidence="3" id="KW-1185">Reference proteome</keyword>
<evidence type="ECO:0000256" key="1">
    <source>
        <dbReference type="SAM" id="Phobius"/>
    </source>
</evidence>
<gene>
    <name evidence="2" type="ORF">EVOR1521_LOCUS14167</name>
</gene>
<keyword evidence="1" id="KW-0812">Transmembrane</keyword>
<name>A0AA36II73_9DINO</name>
<comment type="caution">
    <text evidence="2">The sequence shown here is derived from an EMBL/GenBank/DDBJ whole genome shotgun (WGS) entry which is preliminary data.</text>
</comment>
<protein>
    <submittedName>
        <fullName evidence="2">Uncharacterized protein</fullName>
    </submittedName>
</protein>
<sequence>KFNIGPLAKALHLVCAVRQRTQVLHLTHRQLSPLRPCTYIEMAAIDWLPVVRAGMVSMWIELSFMIFFALGFVLLRNGVFSFLGPGNAKKGDYGKSSRRAAQFSSKSKKIIEAEASRMETIGKALTMPLICVAWFWCQIIHTPCRVT</sequence>
<dbReference type="EMBL" id="CAUJNA010001658">
    <property type="protein sequence ID" value="CAJ1388256.1"/>
    <property type="molecule type" value="Genomic_DNA"/>
</dbReference>
<proteinExistence type="predicted"/>
<keyword evidence="1" id="KW-0472">Membrane</keyword>
<evidence type="ECO:0000313" key="2">
    <source>
        <dbReference type="EMBL" id="CAJ1388256.1"/>
    </source>
</evidence>
<dbReference type="Proteomes" id="UP001178507">
    <property type="component" value="Unassembled WGS sequence"/>
</dbReference>
<organism evidence="2 3">
    <name type="scientific">Effrenium voratum</name>
    <dbReference type="NCBI Taxonomy" id="2562239"/>
    <lineage>
        <taxon>Eukaryota</taxon>
        <taxon>Sar</taxon>
        <taxon>Alveolata</taxon>
        <taxon>Dinophyceae</taxon>
        <taxon>Suessiales</taxon>
        <taxon>Symbiodiniaceae</taxon>
        <taxon>Effrenium</taxon>
    </lineage>
</organism>
<accession>A0AA36II73</accession>
<reference evidence="2" key="1">
    <citation type="submission" date="2023-08" db="EMBL/GenBank/DDBJ databases">
        <authorList>
            <person name="Chen Y."/>
            <person name="Shah S."/>
            <person name="Dougan E. K."/>
            <person name="Thang M."/>
            <person name="Chan C."/>
        </authorList>
    </citation>
    <scope>NUCLEOTIDE SEQUENCE</scope>
</reference>
<keyword evidence="1" id="KW-1133">Transmembrane helix</keyword>
<feature type="non-terminal residue" evidence="2">
    <location>
        <position position="1"/>
    </location>
</feature>